<sequence>MNTIAYEDVKRKIITSLNKCNLMKRRMYWRGFA</sequence>
<protein>
    <submittedName>
        <fullName evidence="1">Uncharacterized protein</fullName>
    </submittedName>
</protein>
<gene>
    <name evidence="1" type="ORF">LCGC14_3169160</name>
</gene>
<feature type="non-terminal residue" evidence="1">
    <location>
        <position position="33"/>
    </location>
</feature>
<accession>A0A0F8VES1</accession>
<organism evidence="1">
    <name type="scientific">marine sediment metagenome</name>
    <dbReference type="NCBI Taxonomy" id="412755"/>
    <lineage>
        <taxon>unclassified sequences</taxon>
        <taxon>metagenomes</taxon>
        <taxon>ecological metagenomes</taxon>
    </lineage>
</organism>
<proteinExistence type="predicted"/>
<dbReference type="EMBL" id="LAZR01070285">
    <property type="protein sequence ID" value="KKK42988.1"/>
    <property type="molecule type" value="Genomic_DNA"/>
</dbReference>
<reference evidence="1" key="1">
    <citation type="journal article" date="2015" name="Nature">
        <title>Complex archaea that bridge the gap between prokaryotes and eukaryotes.</title>
        <authorList>
            <person name="Spang A."/>
            <person name="Saw J.H."/>
            <person name="Jorgensen S.L."/>
            <person name="Zaremba-Niedzwiedzka K."/>
            <person name="Martijn J."/>
            <person name="Lind A.E."/>
            <person name="van Eijk R."/>
            <person name="Schleper C."/>
            <person name="Guy L."/>
            <person name="Ettema T.J."/>
        </authorList>
    </citation>
    <scope>NUCLEOTIDE SEQUENCE</scope>
</reference>
<evidence type="ECO:0000313" key="1">
    <source>
        <dbReference type="EMBL" id="KKK42988.1"/>
    </source>
</evidence>
<dbReference type="AlphaFoldDB" id="A0A0F8VES1"/>
<comment type="caution">
    <text evidence="1">The sequence shown here is derived from an EMBL/GenBank/DDBJ whole genome shotgun (WGS) entry which is preliminary data.</text>
</comment>
<name>A0A0F8VES1_9ZZZZ</name>